<feature type="region of interest" description="Disordered" evidence="3">
    <location>
        <begin position="1"/>
        <end position="92"/>
    </location>
</feature>
<feature type="compositionally biased region" description="Low complexity" evidence="3">
    <location>
        <begin position="279"/>
        <end position="293"/>
    </location>
</feature>
<dbReference type="CDD" id="cd13180">
    <property type="entry name" value="RanBD_RanBP3"/>
    <property type="match status" value="1"/>
</dbReference>
<dbReference type="PANTHER" id="PTHR23138">
    <property type="entry name" value="RAN BINDING PROTEIN"/>
    <property type="match status" value="1"/>
</dbReference>
<dbReference type="Pfam" id="PF00638">
    <property type="entry name" value="Ran_BP1"/>
    <property type="match status" value="1"/>
</dbReference>
<evidence type="ECO:0000313" key="6">
    <source>
        <dbReference type="Proteomes" id="UP000440578"/>
    </source>
</evidence>
<dbReference type="Proteomes" id="UP000440578">
    <property type="component" value="Unassembled WGS sequence"/>
</dbReference>
<evidence type="ECO:0000259" key="4">
    <source>
        <dbReference type="PROSITE" id="PS50196"/>
    </source>
</evidence>
<feature type="region of interest" description="Disordered" evidence="3">
    <location>
        <begin position="156"/>
        <end position="321"/>
    </location>
</feature>
<dbReference type="EMBL" id="VIIS01002161">
    <property type="protein sequence ID" value="KAF0287818.1"/>
    <property type="molecule type" value="Genomic_DNA"/>
</dbReference>
<accession>A0A6A4VB87</accession>
<dbReference type="AlphaFoldDB" id="A0A6A4VB87"/>
<feature type="compositionally biased region" description="Pro residues" evidence="3">
    <location>
        <begin position="64"/>
        <end position="73"/>
    </location>
</feature>
<comment type="subcellular location">
    <subcellularLocation>
        <location evidence="1">Nucleus</location>
    </subcellularLocation>
</comment>
<evidence type="ECO:0000256" key="3">
    <source>
        <dbReference type="SAM" id="MobiDB-lite"/>
    </source>
</evidence>
<dbReference type="SUPFAM" id="SSF50729">
    <property type="entry name" value="PH domain-like"/>
    <property type="match status" value="1"/>
</dbReference>
<dbReference type="GO" id="GO:0005634">
    <property type="term" value="C:nucleus"/>
    <property type="evidence" value="ECO:0007669"/>
    <property type="project" value="UniProtKB-SubCell"/>
</dbReference>
<feature type="compositionally biased region" description="Polar residues" evidence="3">
    <location>
        <begin position="227"/>
        <end position="241"/>
    </location>
</feature>
<feature type="compositionally biased region" description="Basic and acidic residues" evidence="3">
    <location>
        <begin position="478"/>
        <end position="487"/>
    </location>
</feature>
<sequence>MSQQDSNDTPKAQSTGSDKESMDRFTDPPESSDCSNHSTTDKDSEVSDSDSRLGSARNEAAAMPQPPLRPRPAAPYHQSANSGSAGSVLAPSRLGNPFARVAAPVVRSTADSSEHRPLSGGVLAPSRLGGVGGGAAAVSSSRSVLRPSALSVPAASLKTPETNGLGGSTFTLHPPKFNNPFAAKAAPEEDSEDSPAAPECASTETASRRPAGAAPAAAAAAPPAVNETVTSTSGSNGFTLQATAERRSEETESASISSSSGAGGGFVFGQNLEDRVTNAAAAAAEPASAVSSSGDEPPTEGATGEPAGDQAAPPSQPAAGLSLRESAAVYEKQRTSKRKYDEVEVVTGEEEESNVLQINCKLYAFNKENCSWLERGRGLLRLNDRREEAGGGGPLQSRLVFRTQGSLRLVLNTKIWPAMSVEKPSEKDVRVTAMDNDQVKVFLIKSSTKDAELLFNALDYRLSGLRAAESADGSDAEAAAKKARQQEGDASQN</sequence>
<dbReference type="PROSITE" id="PS50196">
    <property type="entry name" value="RANBD1"/>
    <property type="match status" value="1"/>
</dbReference>
<dbReference type="OrthoDB" id="10250354at2759"/>
<dbReference type="InterPro" id="IPR011993">
    <property type="entry name" value="PH-like_dom_sf"/>
</dbReference>
<dbReference type="InterPro" id="IPR045255">
    <property type="entry name" value="RanBP1-like"/>
</dbReference>
<organism evidence="5 6">
    <name type="scientific">Amphibalanus amphitrite</name>
    <name type="common">Striped barnacle</name>
    <name type="synonym">Balanus amphitrite</name>
    <dbReference type="NCBI Taxonomy" id="1232801"/>
    <lineage>
        <taxon>Eukaryota</taxon>
        <taxon>Metazoa</taxon>
        <taxon>Ecdysozoa</taxon>
        <taxon>Arthropoda</taxon>
        <taxon>Crustacea</taxon>
        <taxon>Multicrustacea</taxon>
        <taxon>Cirripedia</taxon>
        <taxon>Thoracica</taxon>
        <taxon>Thoracicalcarea</taxon>
        <taxon>Balanomorpha</taxon>
        <taxon>Balanoidea</taxon>
        <taxon>Balanidae</taxon>
        <taxon>Amphibalaninae</taxon>
        <taxon>Amphibalanus</taxon>
    </lineage>
</organism>
<name>A0A6A4VB87_AMPAM</name>
<comment type="caution">
    <text evidence="5">The sequence shown here is derived from an EMBL/GenBank/DDBJ whole genome shotgun (WGS) entry which is preliminary data.</text>
</comment>
<dbReference type="SMART" id="SM00160">
    <property type="entry name" value="RanBD"/>
    <property type="match status" value="1"/>
</dbReference>
<feature type="compositionally biased region" description="Low complexity" evidence="3">
    <location>
        <begin position="210"/>
        <end position="224"/>
    </location>
</feature>
<evidence type="ECO:0000313" key="5">
    <source>
        <dbReference type="EMBL" id="KAF0287818.1"/>
    </source>
</evidence>
<evidence type="ECO:0000256" key="2">
    <source>
        <dbReference type="ARBA" id="ARBA00023242"/>
    </source>
</evidence>
<keyword evidence="6" id="KW-1185">Reference proteome</keyword>
<dbReference type="PANTHER" id="PTHR23138:SF142">
    <property type="entry name" value="RAN-BINDING PROTEIN 3B-RELATED"/>
    <property type="match status" value="1"/>
</dbReference>
<feature type="region of interest" description="Disordered" evidence="3">
    <location>
        <begin position="105"/>
        <end position="144"/>
    </location>
</feature>
<feature type="compositionally biased region" description="Basic and acidic residues" evidence="3">
    <location>
        <begin position="17"/>
        <end position="27"/>
    </location>
</feature>
<feature type="domain" description="RanBD1" evidence="4">
    <location>
        <begin position="341"/>
        <end position="422"/>
    </location>
</feature>
<dbReference type="InterPro" id="IPR000156">
    <property type="entry name" value="Ran_bind_dom"/>
</dbReference>
<dbReference type="Gene3D" id="2.30.29.30">
    <property type="entry name" value="Pleckstrin-homology domain (PH domain)/Phosphotyrosine-binding domain (PTB)"/>
    <property type="match status" value="1"/>
</dbReference>
<evidence type="ECO:0000256" key="1">
    <source>
        <dbReference type="ARBA" id="ARBA00004123"/>
    </source>
</evidence>
<feature type="region of interest" description="Disordered" evidence="3">
    <location>
        <begin position="469"/>
        <end position="493"/>
    </location>
</feature>
<reference evidence="5 6" key="1">
    <citation type="submission" date="2019-07" db="EMBL/GenBank/DDBJ databases">
        <title>Draft genome assembly of a fouling barnacle, Amphibalanus amphitrite (Darwin, 1854): The first reference genome for Thecostraca.</title>
        <authorList>
            <person name="Kim W."/>
        </authorList>
    </citation>
    <scope>NUCLEOTIDE SEQUENCE [LARGE SCALE GENOMIC DNA]</scope>
    <source>
        <strain evidence="5">SNU_AA5</strain>
        <tissue evidence="5">Soma without cirri and trophi</tissue>
    </source>
</reference>
<gene>
    <name evidence="5" type="primary">RANBP3_1</name>
    <name evidence="5" type="ORF">FJT64_013791</name>
</gene>
<proteinExistence type="predicted"/>
<keyword evidence="2" id="KW-0539">Nucleus</keyword>
<dbReference type="GO" id="GO:0006611">
    <property type="term" value="P:protein export from nucleus"/>
    <property type="evidence" value="ECO:0007669"/>
    <property type="project" value="TreeGrafter"/>
</dbReference>
<protein>
    <submittedName>
        <fullName evidence="5">Ran-binding protein 3</fullName>
    </submittedName>
</protein>
<feature type="compositionally biased region" description="Basic and acidic residues" evidence="3">
    <location>
        <begin position="39"/>
        <end position="51"/>
    </location>
</feature>
<feature type="compositionally biased region" description="Polar residues" evidence="3">
    <location>
        <begin position="1"/>
        <end position="16"/>
    </location>
</feature>